<dbReference type="Gene3D" id="3.40.50.2300">
    <property type="match status" value="1"/>
</dbReference>
<accession>A0A941CV38</accession>
<dbReference type="GO" id="GO:0005524">
    <property type="term" value="F:ATP binding"/>
    <property type="evidence" value="ECO:0007669"/>
    <property type="project" value="UniProtKB-KW"/>
</dbReference>
<comment type="caution">
    <text evidence="14">The sequence shown here is derived from an EMBL/GenBank/DDBJ whole genome shotgun (WGS) entry which is preliminary data.</text>
</comment>
<keyword evidence="8" id="KW-0067">ATP-binding</keyword>
<evidence type="ECO:0000256" key="4">
    <source>
        <dbReference type="ARBA" id="ARBA00022553"/>
    </source>
</evidence>
<gene>
    <name evidence="14" type="ORF">KC820_02900</name>
</gene>
<dbReference type="CDD" id="cd00082">
    <property type="entry name" value="HisKA"/>
    <property type="match status" value="1"/>
</dbReference>
<evidence type="ECO:0000256" key="6">
    <source>
        <dbReference type="ARBA" id="ARBA00022741"/>
    </source>
</evidence>
<keyword evidence="9" id="KW-0902">Two-component regulatory system</keyword>
<dbReference type="PRINTS" id="PR00344">
    <property type="entry name" value="BCTRLSENSOR"/>
</dbReference>
<protein>
    <recommendedName>
        <fullName evidence="3">histidine kinase</fullName>
        <ecNumber evidence="3">2.7.13.3</ecNumber>
    </recommendedName>
</protein>
<dbReference type="CDD" id="cd17574">
    <property type="entry name" value="REC_OmpR"/>
    <property type="match status" value="1"/>
</dbReference>
<keyword evidence="11" id="KW-0472">Membrane</keyword>
<dbReference type="SUPFAM" id="SSF55874">
    <property type="entry name" value="ATPase domain of HSP90 chaperone/DNA topoisomerase II/histidine kinase"/>
    <property type="match status" value="2"/>
</dbReference>
<dbReference type="InterPro" id="IPR003661">
    <property type="entry name" value="HisK_dim/P_dom"/>
</dbReference>
<evidence type="ECO:0000256" key="1">
    <source>
        <dbReference type="ARBA" id="ARBA00000085"/>
    </source>
</evidence>
<dbReference type="GO" id="GO:0000155">
    <property type="term" value="F:phosphorelay sensor kinase activity"/>
    <property type="evidence" value="ECO:0007669"/>
    <property type="project" value="InterPro"/>
</dbReference>
<keyword evidence="5" id="KW-0808">Transferase</keyword>
<feature type="transmembrane region" description="Helical" evidence="11">
    <location>
        <begin position="278"/>
        <end position="296"/>
    </location>
</feature>
<feature type="modified residue" description="4-aspartylphosphate" evidence="10">
    <location>
        <position position="733"/>
    </location>
</feature>
<evidence type="ECO:0000256" key="2">
    <source>
        <dbReference type="ARBA" id="ARBA00004651"/>
    </source>
</evidence>
<comment type="subcellular location">
    <subcellularLocation>
        <location evidence="2">Cell membrane</location>
        <topology evidence="2">Multi-pass membrane protein</topology>
    </subcellularLocation>
</comment>
<dbReference type="Pfam" id="PF00512">
    <property type="entry name" value="HisKA"/>
    <property type="match status" value="1"/>
</dbReference>
<dbReference type="InterPro" id="IPR003594">
    <property type="entry name" value="HATPase_dom"/>
</dbReference>
<reference evidence="14 15" key="1">
    <citation type="submission" date="2021-04" db="EMBL/GenBank/DDBJ databases">
        <title>Allobacillus sp. nov. SKP8-2 isolated from shrimp paste.</title>
        <authorList>
            <person name="Tanasupawat S."/>
            <person name="Yiamsombat S."/>
            <person name="Kanchanasin P."/>
            <person name="Kuncharoen N."/>
        </authorList>
    </citation>
    <scope>NUCLEOTIDE SEQUENCE [LARGE SCALE GENOMIC DNA]</scope>
    <source>
        <strain evidence="14 15">SKP8-2</strain>
    </source>
</reference>
<dbReference type="Gene3D" id="1.10.287.130">
    <property type="match status" value="1"/>
</dbReference>
<feature type="transmembrane region" description="Helical" evidence="11">
    <location>
        <begin position="308"/>
        <end position="325"/>
    </location>
</feature>
<dbReference type="InterPro" id="IPR005467">
    <property type="entry name" value="His_kinase_dom"/>
</dbReference>
<feature type="transmembrane region" description="Helical" evidence="11">
    <location>
        <begin position="386"/>
        <end position="405"/>
    </location>
</feature>
<evidence type="ECO:0000256" key="11">
    <source>
        <dbReference type="SAM" id="Phobius"/>
    </source>
</evidence>
<dbReference type="Gene3D" id="3.30.565.10">
    <property type="entry name" value="Histidine kinase-like ATPase, C-terminal domain"/>
    <property type="match status" value="2"/>
</dbReference>
<keyword evidence="11" id="KW-0812">Transmembrane</keyword>
<dbReference type="PANTHER" id="PTHR43547:SF2">
    <property type="entry name" value="HYBRID SIGNAL TRANSDUCTION HISTIDINE KINASE C"/>
    <property type="match status" value="1"/>
</dbReference>
<proteinExistence type="predicted"/>
<feature type="transmembrane region" description="Helical" evidence="11">
    <location>
        <begin position="241"/>
        <end position="258"/>
    </location>
</feature>
<name>A0A941CV38_9BACI</name>
<keyword evidence="7" id="KW-0418">Kinase</keyword>
<dbReference type="SUPFAM" id="SSF47384">
    <property type="entry name" value="Homodimeric domain of signal transducing histidine kinase"/>
    <property type="match status" value="1"/>
</dbReference>
<keyword evidence="15" id="KW-1185">Reference proteome</keyword>
<sequence>MNSSGQTNKKNVWLIIIGFILLLALLRMVWMTIFVPSEADRPAIEEGLLDLSDTSIIDGQTVNLDGEWRFFPNQLSSDLGEAYSTVDVPGQWSESSAEEDSSVAYGTYELTILVDPDQPCTYSLHFPSIRNASALFVNGQQVEQSGTIATSKANYVAKNLPYTATFSPNEDGFITIQLQVANHLNPSDGGIVRSVKFGETSQVLSENQSSYTMQLIIFVAFVLCAIYAVSLFFINDRNWSFIQVSLLLFGAIVTHSLGSDEKLLAVWLDLDYLWNLKLANAASVGLVFALWLLVKNTSLTINQNAQRIIAYLTIVLTIAIFAMPVQSLEQLQGFFSLFFIVALVLAIILLFKNQSKNSVWMQLALIALLNSYIWWGIWNIQGINTYFYPIDLLVTIGCFTMMWIIQYAGLYKNSQEQAYRLRKISDEKDEFLVKTSHELRNPLHSMLNLTQTTIERNKDRLDQRSVKELETVLISGNRLSLLLDDLFEIANLKITKPTISPSPFRLQSIVGGVLDMFRYTINENKVQLVNRVPDDVPVVHADQNRIIQVLYNLLHNSVKYTDEGEITVDARVENDKVVVTISDTGIGMDEETVQQIFDPYHQGRNTRNQSEGFGLGLNISKQLVELHGEEISIDSEKNEGTIARFTLPISEEEIPEISSAVKPFLPKKRSVDPVQGESDDLHSKILIIDDDLVNLNVIESVLSEENYELMGVQHVEEFMDYLDNEQWDLLIIDVMMPRMSGYDLTRKIRERYNQTELPILLLTARNHPNDIDTGFRVGANDYITKPVETKELRARVRHLTNLKKMTQEQLALETRWLQAQIRPHFIFNTLNTINALSMMDAAKTQKLIDEFSKFLRNKFDFDAAYKWITVDEEVSIVRSYLYIQQVRFGDKLDVRWEIGDIEGFQLPALTIQPIVENAIQHGIMKQPDGGRIEIKVFRKIDYLRIIIKDDGVGMEDSVIQSIEDHETKGVGLLNTNKRLIKHFGEGLKVRSKQGIGTVIAFNINSFPTQSTGGGSVESRAHR</sequence>
<feature type="domain" description="Histidine kinase" evidence="12">
    <location>
        <begin position="434"/>
        <end position="651"/>
    </location>
</feature>
<dbReference type="InterPro" id="IPR011006">
    <property type="entry name" value="CheY-like_superfamily"/>
</dbReference>
<keyword evidence="6" id="KW-0547">Nucleotide-binding</keyword>
<evidence type="ECO:0000259" key="13">
    <source>
        <dbReference type="PROSITE" id="PS50110"/>
    </source>
</evidence>
<dbReference type="Pfam" id="PF06580">
    <property type="entry name" value="His_kinase"/>
    <property type="match status" value="1"/>
</dbReference>
<dbReference type="Pfam" id="PF00072">
    <property type="entry name" value="Response_reg"/>
    <property type="match status" value="1"/>
</dbReference>
<dbReference type="SMART" id="SM00387">
    <property type="entry name" value="HATPase_c"/>
    <property type="match status" value="2"/>
</dbReference>
<evidence type="ECO:0000256" key="9">
    <source>
        <dbReference type="ARBA" id="ARBA00023012"/>
    </source>
</evidence>
<evidence type="ECO:0000256" key="7">
    <source>
        <dbReference type="ARBA" id="ARBA00022777"/>
    </source>
</evidence>
<feature type="transmembrane region" description="Helical" evidence="11">
    <location>
        <begin position="331"/>
        <end position="351"/>
    </location>
</feature>
<dbReference type="EMBL" id="JAGSIE010000007">
    <property type="protein sequence ID" value="MBR7553096.1"/>
    <property type="molecule type" value="Genomic_DNA"/>
</dbReference>
<feature type="domain" description="Response regulatory" evidence="13">
    <location>
        <begin position="684"/>
        <end position="800"/>
    </location>
</feature>
<dbReference type="InterPro" id="IPR036097">
    <property type="entry name" value="HisK_dim/P_sf"/>
</dbReference>
<dbReference type="PANTHER" id="PTHR43547">
    <property type="entry name" value="TWO-COMPONENT HISTIDINE KINASE"/>
    <property type="match status" value="1"/>
</dbReference>
<keyword evidence="4 10" id="KW-0597">Phosphoprotein</keyword>
<keyword evidence="11" id="KW-1133">Transmembrane helix</keyword>
<dbReference type="SMART" id="SM00448">
    <property type="entry name" value="REC"/>
    <property type="match status" value="1"/>
</dbReference>
<dbReference type="Pfam" id="PF02518">
    <property type="entry name" value="HATPase_c"/>
    <property type="match status" value="2"/>
</dbReference>
<evidence type="ECO:0000256" key="5">
    <source>
        <dbReference type="ARBA" id="ARBA00022679"/>
    </source>
</evidence>
<dbReference type="SUPFAM" id="SSF49785">
    <property type="entry name" value="Galactose-binding domain-like"/>
    <property type="match status" value="1"/>
</dbReference>
<dbReference type="EC" id="2.7.13.3" evidence="3"/>
<dbReference type="FunFam" id="3.30.565.10:FF:000006">
    <property type="entry name" value="Sensor histidine kinase WalK"/>
    <property type="match status" value="1"/>
</dbReference>
<dbReference type="Proteomes" id="UP000675431">
    <property type="component" value="Unassembled WGS sequence"/>
</dbReference>
<evidence type="ECO:0000259" key="12">
    <source>
        <dbReference type="PROSITE" id="PS50109"/>
    </source>
</evidence>
<evidence type="ECO:0000256" key="3">
    <source>
        <dbReference type="ARBA" id="ARBA00012438"/>
    </source>
</evidence>
<dbReference type="InterPro" id="IPR008979">
    <property type="entry name" value="Galactose-bd-like_sf"/>
</dbReference>
<dbReference type="Gene3D" id="2.60.120.260">
    <property type="entry name" value="Galactose-binding domain-like"/>
    <property type="match status" value="1"/>
</dbReference>
<feature type="transmembrane region" description="Helical" evidence="11">
    <location>
        <begin position="12"/>
        <end position="35"/>
    </location>
</feature>
<evidence type="ECO:0000313" key="15">
    <source>
        <dbReference type="Proteomes" id="UP000675431"/>
    </source>
</evidence>
<dbReference type="PROSITE" id="PS50110">
    <property type="entry name" value="RESPONSE_REGULATORY"/>
    <property type="match status" value="1"/>
</dbReference>
<feature type="transmembrane region" description="Helical" evidence="11">
    <location>
        <begin position="211"/>
        <end position="234"/>
    </location>
</feature>
<dbReference type="InterPro" id="IPR001789">
    <property type="entry name" value="Sig_transdc_resp-reg_receiver"/>
</dbReference>
<evidence type="ECO:0000256" key="10">
    <source>
        <dbReference type="PROSITE-ProRule" id="PRU00169"/>
    </source>
</evidence>
<dbReference type="SMART" id="SM00388">
    <property type="entry name" value="HisKA"/>
    <property type="match status" value="1"/>
</dbReference>
<dbReference type="InterPro" id="IPR036890">
    <property type="entry name" value="HATPase_C_sf"/>
</dbReference>
<evidence type="ECO:0000313" key="14">
    <source>
        <dbReference type="EMBL" id="MBR7553096.1"/>
    </source>
</evidence>
<dbReference type="SUPFAM" id="SSF52172">
    <property type="entry name" value="CheY-like"/>
    <property type="match status" value="1"/>
</dbReference>
<dbReference type="InterPro" id="IPR004358">
    <property type="entry name" value="Sig_transdc_His_kin-like_C"/>
</dbReference>
<comment type="catalytic activity">
    <reaction evidence="1">
        <text>ATP + protein L-histidine = ADP + protein N-phospho-L-histidine.</text>
        <dbReference type="EC" id="2.7.13.3"/>
    </reaction>
</comment>
<dbReference type="AlphaFoldDB" id="A0A941CV38"/>
<evidence type="ECO:0000256" key="8">
    <source>
        <dbReference type="ARBA" id="ARBA00022840"/>
    </source>
</evidence>
<feature type="transmembrane region" description="Helical" evidence="11">
    <location>
        <begin position="363"/>
        <end position="380"/>
    </location>
</feature>
<dbReference type="PROSITE" id="PS50109">
    <property type="entry name" value="HIS_KIN"/>
    <property type="match status" value="1"/>
</dbReference>
<dbReference type="InterPro" id="IPR010559">
    <property type="entry name" value="Sig_transdc_His_kin_internal"/>
</dbReference>
<organism evidence="14 15">
    <name type="scientific">Allobacillus saliphilus</name>
    <dbReference type="NCBI Taxonomy" id="2912308"/>
    <lineage>
        <taxon>Bacteria</taxon>
        <taxon>Bacillati</taxon>
        <taxon>Bacillota</taxon>
        <taxon>Bacilli</taxon>
        <taxon>Bacillales</taxon>
        <taxon>Bacillaceae</taxon>
        <taxon>Allobacillus</taxon>
    </lineage>
</organism>
<dbReference type="GO" id="GO:0005886">
    <property type="term" value="C:plasma membrane"/>
    <property type="evidence" value="ECO:0007669"/>
    <property type="project" value="UniProtKB-SubCell"/>
</dbReference>
<dbReference type="RefSeq" id="WP_212367874.1">
    <property type="nucleotide sequence ID" value="NZ_JAGSIE010000007.1"/>
</dbReference>